<feature type="domain" description="C-methyltransferase" evidence="2">
    <location>
        <begin position="251"/>
        <end position="409"/>
    </location>
</feature>
<dbReference type="GO" id="GO:0008168">
    <property type="term" value="F:methyltransferase activity"/>
    <property type="evidence" value="ECO:0007669"/>
    <property type="project" value="UniProtKB-KW"/>
</dbReference>
<dbReference type="RefSeq" id="WP_147848047.1">
    <property type="nucleotide sequence ID" value="NZ_VDUZ01000017.1"/>
</dbReference>
<dbReference type="AlphaFoldDB" id="A0A5C8PMC3"/>
<dbReference type="Proteomes" id="UP000321638">
    <property type="component" value="Unassembled WGS sequence"/>
</dbReference>
<feature type="domain" description="Methyltransferase putative zinc binding" evidence="1">
    <location>
        <begin position="12"/>
        <end position="71"/>
    </location>
</feature>
<dbReference type="InterPro" id="IPR013691">
    <property type="entry name" value="MeTrfase_14"/>
</dbReference>
<dbReference type="OrthoDB" id="9815644at2"/>
<dbReference type="Pfam" id="PF13489">
    <property type="entry name" value="Methyltransf_23"/>
    <property type="match status" value="1"/>
</dbReference>
<gene>
    <name evidence="3" type="ORF">FHP25_16520</name>
</gene>
<dbReference type="EMBL" id="VDUZ01000017">
    <property type="protein sequence ID" value="TXL74674.1"/>
    <property type="molecule type" value="Genomic_DNA"/>
</dbReference>
<name>A0A5C8PMC3_9HYPH</name>
<dbReference type="Pfam" id="PF08484">
    <property type="entry name" value="Methyltransf_14"/>
    <property type="match status" value="1"/>
</dbReference>
<dbReference type="Gene3D" id="3.40.50.150">
    <property type="entry name" value="Vaccinia Virus protein VP39"/>
    <property type="match status" value="1"/>
</dbReference>
<evidence type="ECO:0000313" key="4">
    <source>
        <dbReference type="Proteomes" id="UP000321638"/>
    </source>
</evidence>
<dbReference type="InterPro" id="IPR038576">
    <property type="entry name" value="Methyltransf_Zn-bd_dom_put_sf"/>
</dbReference>
<evidence type="ECO:0000313" key="3">
    <source>
        <dbReference type="EMBL" id="TXL74674.1"/>
    </source>
</evidence>
<dbReference type="GO" id="GO:0032259">
    <property type="term" value="P:methylation"/>
    <property type="evidence" value="ECO:0007669"/>
    <property type="project" value="UniProtKB-KW"/>
</dbReference>
<dbReference type="Gene3D" id="3.40.50.720">
    <property type="entry name" value="NAD(P)-binding Rossmann-like Domain"/>
    <property type="match status" value="1"/>
</dbReference>
<accession>A0A5C8PMC3</accession>
<dbReference type="InterPro" id="IPR029063">
    <property type="entry name" value="SAM-dependent_MTases_sf"/>
</dbReference>
<organism evidence="3 4">
    <name type="scientific">Vineibacter terrae</name>
    <dbReference type="NCBI Taxonomy" id="2586908"/>
    <lineage>
        <taxon>Bacteria</taxon>
        <taxon>Pseudomonadati</taxon>
        <taxon>Pseudomonadota</taxon>
        <taxon>Alphaproteobacteria</taxon>
        <taxon>Hyphomicrobiales</taxon>
        <taxon>Vineibacter</taxon>
    </lineage>
</organism>
<evidence type="ECO:0000259" key="1">
    <source>
        <dbReference type="Pfam" id="PF08421"/>
    </source>
</evidence>
<keyword evidence="4" id="KW-1185">Reference proteome</keyword>
<sequence length="414" mass="45517">MQTARYQNVAGCRLCGGADLDQIVDLGNQTLGSIFPRPGEPDPARAPLVLVCCARCGLVQLRDSVARPSLYTYDYGYRSGINATMRTHLRELAGWAQRRVALRAGDIVLDIGCNDGTLLQSFRLPGLRRVGIDVIAGKFSGQVPSDIVLWEAAFSAASWAAACDGERARLVTSVAVFYDIDQPQETVAAIASALAPDGVWIIEQAYLWAMLQRSAYDAICHEHLTYYGLAQIEALAAANGLRVFDAALTPCNGGSLRLALCHDGAGYRPRQRRLARLRQLEHAASRAAPAPYTTFAARVAKSRDDLLSFIGRKTRCDKRIFVYGASTKGNTLLQYCRLDRSVITAAAERNPEKVGRRTPGTAIPIVSEETARQKRPDYFLVLPWQFRREFIARESAFRQAGGRLVFPLPTLEIV</sequence>
<dbReference type="InterPro" id="IPR013630">
    <property type="entry name" value="Methyltransf_Zn-bd_dom_put"/>
</dbReference>
<reference evidence="3 4" key="1">
    <citation type="submission" date="2019-06" db="EMBL/GenBank/DDBJ databases">
        <title>New taxonomy in bacterial strain CC-CFT640, isolated from vineyard.</title>
        <authorList>
            <person name="Lin S.-Y."/>
            <person name="Tsai C.-F."/>
            <person name="Young C.-C."/>
        </authorList>
    </citation>
    <scope>NUCLEOTIDE SEQUENCE [LARGE SCALE GENOMIC DNA]</scope>
    <source>
        <strain evidence="3 4">CC-CFT640</strain>
    </source>
</reference>
<dbReference type="Gene3D" id="6.10.250.3100">
    <property type="match status" value="1"/>
</dbReference>
<evidence type="ECO:0000259" key="2">
    <source>
        <dbReference type="Pfam" id="PF08484"/>
    </source>
</evidence>
<dbReference type="SUPFAM" id="SSF53335">
    <property type="entry name" value="S-adenosyl-L-methionine-dependent methyltransferases"/>
    <property type="match status" value="1"/>
</dbReference>
<dbReference type="Gene3D" id="6.20.50.110">
    <property type="entry name" value="Methyltransferase, zinc-binding domain"/>
    <property type="match status" value="1"/>
</dbReference>
<protein>
    <submittedName>
        <fullName evidence="3">Class I SAM-dependent methyltransferase</fullName>
    </submittedName>
</protein>
<keyword evidence="3" id="KW-0808">Transferase</keyword>
<proteinExistence type="predicted"/>
<dbReference type="Pfam" id="PF08421">
    <property type="entry name" value="Methyltransf_13"/>
    <property type="match status" value="1"/>
</dbReference>
<comment type="caution">
    <text evidence="3">The sequence shown here is derived from an EMBL/GenBank/DDBJ whole genome shotgun (WGS) entry which is preliminary data.</text>
</comment>
<keyword evidence="3" id="KW-0489">Methyltransferase</keyword>